<dbReference type="GO" id="GO:0004523">
    <property type="term" value="F:RNA-DNA hybrid ribonuclease activity"/>
    <property type="evidence" value="ECO:0007669"/>
    <property type="project" value="InterPro"/>
</dbReference>
<evidence type="ECO:0000313" key="3">
    <source>
        <dbReference type="Proteomes" id="UP000006048"/>
    </source>
</evidence>
<dbReference type="CDD" id="cd09279">
    <property type="entry name" value="RNase_HI_like"/>
    <property type="match status" value="1"/>
</dbReference>
<dbReference type="InterPro" id="IPR002156">
    <property type="entry name" value="RNaseH_domain"/>
</dbReference>
<dbReference type="Proteomes" id="UP000006048">
    <property type="component" value="Chromosome"/>
</dbReference>
<organism evidence="2 3">
    <name type="scientific">Turneriella parva (strain ATCC BAA-1111 / DSM 21527 / NCTC 11395 / H)</name>
    <name type="common">Leptospira parva</name>
    <dbReference type="NCBI Taxonomy" id="869212"/>
    <lineage>
        <taxon>Bacteria</taxon>
        <taxon>Pseudomonadati</taxon>
        <taxon>Spirochaetota</taxon>
        <taxon>Spirochaetia</taxon>
        <taxon>Leptospirales</taxon>
        <taxon>Leptospiraceae</taxon>
        <taxon>Turneriella</taxon>
    </lineage>
</organism>
<dbReference type="Gene3D" id="3.30.420.10">
    <property type="entry name" value="Ribonuclease H-like superfamily/Ribonuclease H"/>
    <property type="match status" value="1"/>
</dbReference>
<dbReference type="InterPro" id="IPR036397">
    <property type="entry name" value="RNaseH_sf"/>
</dbReference>
<dbReference type="GO" id="GO:0003676">
    <property type="term" value="F:nucleic acid binding"/>
    <property type="evidence" value="ECO:0007669"/>
    <property type="project" value="InterPro"/>
</dbReference>
<dbReference type="SUPFAM" id="SSF53098">
    <property type="entry name" value="Ribonuclease H-like"/>
    <property type="match status" value="1"/>
</dbReference>
<dbReference type="EMBL" id="CP002959">
    <property type="protein sequence ID" value="AFM13515.1"/>
    <property type="molecule type" value="Genomic_DNA"/>
</dbReference>
<feature type="domain" description="RNase H type-1" evidence="1">
    <location>
        <begin position="4"/>
        <end position="146"/>
    </location>
</feature>
<protein>
    <submittedName>
        <fullName evidence="2">Ribonuclease H</fullName>
    </submittedName>
</protein>
<reference evidence="2 3" key="1">
    <citation type="submission" date="2012-06" db="EMBL/GenBank/DDBJ databases">
        <title>The complete chromosome of genome of Turneriella parva DSM 21527.</title>
        <authorList>
            <consortium name="US DOE Joint Genome Institute (JGI-PGF)"/>
            <person name="Lucas S."/>
            <person name="Han J."/>
            <person name="Lapidus A."/>
            <person name="Bruce D."/>
            <person name="Goodwin L."/>
            <person name="Pitluck S."/>
            <person name="Peters L."/>
            <person name="Kyrpides N."/>
            <person name="Mavromatis K."/>
            <person name="Ivanova N."/>
            <person name="Mikhailova N."/>
            <person name="Chertkov O."/>
            <person name="Detter J.C."/>
            <person name="Tapia R."/>
            <person name="Han C."/>
            <person name="Land M."/>
            <person name="Hauser L."/>
            <person name="Markowitz V."/>
            <person name="Cheng J.-F."/>
            <person name="Hugenholtz P."/>
            <person name="Woyke T."/>
            <person name="Wu D."/>
            <person name="Gronow S."/>
            <person name="Wellnitz S."/>
            <person name="Brambilla E."/>
            <person name="Klenk H.-P."/>
            <person name="Eisen J.A."/>
        </authorList>
    </citation>
    <scope>NUCLEOTIDE SEQUENCE [LARGE SCALE GENOMIC DNA]</scope>
    <source>
        <strain evidence="3">ATCC BAA-1111 / DSM 21527 / NCTC 11395 / H</strain>
    </source>
</reference>
<dbReference type="Pfam" id="PF13456">
    <property type="entry name" value="RVT_3"/>
    <property type="match status" value="1"/>
</dbReference>
<dbReference type="InterPro" id="IPR012337">
    <property type="entry name" value="RNaseH-like_sf"/>
</dbReference>
<dbReference type="HOGENOM" id="CLU_095977_0_2_12"/>
<gene>
    <name evidence="2" type="ordered locus">Turpa_2876</name>
</gene>
<sequence>MNPVSEPINIYCDGASRGNPGPASFGVAAFSGNEDVSLGRFKNDEKTALFTIEQKLGNRTNNEAEYAAILAALNKCIELKIEAPRLISDSELVIRQLQGRYKVKGENLKGPYAEALRLAAVVKPQLVHVPREKNQIADFLANRALDTP</sequence>
<dbReference type="KEGG" id="tpx:Turpa_2876"/>
<dbReference type="PANTHER" id="PTHR46387">
    <property type="entry name" value="POLYNUCLEOTIDYL TRANSFERASE, RIBONUCLEASE H-LIKE SUPERFAMILY PROTEIN"/>
    <property type="match status" value="1"/>
</dbReference>
<dbReference type="PANTHER" id="PTHR46387:SF2">
    <property type="entry name" value="RIBONUCLEASE HI"/>
    <property type="match status" value="1"/>
</dbReference>
<evidence type="ECO:0000259" key="1">
    <source>
        <dbReference type="PROSITE" id="PS50879"/>
    </source>
</evidence>
<dbReference type="AlphaFoldDB" id="I4B8A8"/>
<accession>I4B8A8</accession>
<name>I4B8A8_TURPD</name>
<proteinExistence type="predicted"/>
<keyword evidence="3" id="KW-1185">Reference proteome</keyword>
<dbReference type="STRING" id="869212.Turpa_2876"/>
<evidence type="ECO:0000313" key="2">
    <source>
        <dbReference type="EMBL" id="AFM13515.1"/>
    </source>
</evidence>
<dbReference type="PROSITE" id="PS50879">
    <property type="entry name" value="RNASE_H_1"/>
    <property type="match status" value="1"/>
</dbReference>